<dbReference type="Proteomes" id="UP000735302">
    <property type="component" value="Unassembled WGS sequence"/>
</dbReference>
<gene>
    <name evidence="2" type="ORF">PoB_002291600</name>
</gene>
<keyword evidence="3" id="KW-1185">Reference proteome</keyword>
<dbReference type="AlphaFoldDB" id="A0AAV3ZAW2"/>
<feature type="compositionally biased region" description="Basic residues" evidence="1">
    <location>
        <begin position="68"/>
        <end position="79"/>
    </location>
</feature>
<feature type="region of interest" description="Disordered" evidence="1">
    <location>
        <begin position="1"/>
        <end position="25"/>
    </location>
</feature>
<evidence type="ECO:0000313" key="2">
    <source>
        <dbReference type="EMBL" id="GFN96410.1"/>
    </source>
</evidence>
<name>A0AAV3ZAW2_9GAST</name>
<evidence type="ECO:0000256" key="1">
    <source>
        <dbReference type="SAM" id="MobiDB-lite"/>
    </source>
</evidence>
<dbReference type="EMBL" id="BLXT01002678">
    <property type="protein sequence ID" value="GFN96410.1"/>
    <property type="molecule type" value="Genomic_DNA"/>
</dbReference>
<proteinExistence type="predicted"/>
<organism evidence="2 3">
    <name type="scientific">Plakobranchus ocellatus</name>
    <dbReference type="NCBI Taxonomy" id="259542"/>
    <lineage>
        <taxon>Eukaryota</taxon>
        <taxon>Metazoa</taxon>
        <taxon>Spiralia</taxon>
        <taxon>Lophotrochozoa</taxon>
        <taxon>Mollusca</taxon>
        <taxon>Gastropoda</taxon>
        <taxon>Heterobranchia</taxon>
        <taxon>Euthyneura</taxon>
        <taxon>Panpulmonata</taxon>
        <taxon>Sacoglossa</taxon>
        <taxon>Placobranchoidea</taxon>
        <taxon>Plakobranchidae</taxon>
        <taxon>Plakobranchus</taxon>
    </lineage>
</organism>
<accession>A0AAV3ZAW2</accession>
<evidence type="ECO:0000313" key="3">
    <source>
        <dbReference type="Proteomes" id="UP000735302"/>
    </source>
</evidence>
<protein>
    <submittedName>
        <fullName evidence="2">Uncharacterized protein</fullName>
    </submittedName>
</protein>
<feature type="region of interest" description="Disordered" evidence="1">
    <location>
        <begin position="68"/>
        <end position="90"/>
    </location>
</feature>
<comment type="caution">
    <text evidence="2">The sequence shown here is derived from an EMBL/GenBank/DDBJ whole genome shotgun (WGS) entry which is preliminary data.</text>
</comment>
<feature type="compositionally biased region" description="Basic and acidic residues" evidence="1">
    <location>
        <begin position="1"/>
        <end position="12"/>
    </location>
</feature>
<reference evidence="2 3" key="1">
    <citation type="journal article" date="2021" name="Elife">
        <title>Chloroplast acquisition without the gene transfer in kleptoplastic sea slugs, Plakobranchus ocellatus.</title>
        <authorList>
            <person name="Maeda T."/>
            <person name="Takahashi S."/>
            <person name="Yoshida T."/>
            <person name="Shimamura S."/>
            <person name="Takaki Y."/>
            <person name="Nagai Y."/>
            <person name="Toyoda A."/>
            <person name="Suzuki Y."/>
            <person name="Arimoto A."/>
            <person name="Ishii H."/>
            <person name="Satoh N."/>
            <person name="Nishiyama T."/>
            <person name="Hasebe M."/>
            <person name="Maruyama T."/>
            <person name="Minagawa J."/>
            <person name="Obokata J."/>
            <person name="Shigenobu S."/>
        </authorList>
    </citation>
    <scope>NUCLEOTIDE SEQUENCE [LARGE SCALE GENOMIC DNA]</scope>
</reference>
<feature type="compositionally biased region" description="Basic residues" evidence="1">
    <location>
        <begin position="13"/>
        <end position="23"/>
    </location>
</feature>
<sequence length="148" mass="17192">MGTEKGREADGQRKRKIDRKKKISGSITLTASSDNAADKVSAGKIEVDEVVQVIQLRLRKTKQYHHYQYQHHRHSRPRRFSPSSHYYKHPRHQKVKLTTKSEHSTMLPSCRELISFWVFPVSSSCFHITTCPPSRRIIRDHSLISSSL</sequence>